<reference evidence="5" key="1">
    <citation type="submission" date="2025-08" db="UniProtKB">
        <authorList>
            <consortium name="RefSeq"/>
        </authorList>
    </citation>
    <scope>IDENTIFICATION</scope>
</reference>
<dbReference type="GO" id="GO:0005739">
    <property type="term" value="C:mitochondrion"/>
    <property type="evidence" value="ECO:0007669"/>
    <property type="project" value="TreeGrafter"/>
</dbReference>
<dbReference type="Pfam" id="PF06916">
    <property type="entry name" value="FAM210A-B_dom"/>
    <property type="match status" value="1"/>
</dbReference>
<gene>
    <name evidence="5" type="primary">LOC106064788</name>
</gene>
<evidence type="ECO:0000313" key="5">
    <source>
        <dbReference type="RefSeq" id="XP_055892194.1"/>
    </source>
</evidence>
<organism evidence="4 5">
    <name type="scientific">Biomphalaria glabrata</name>
    <name type="common">Bloodfluke planorb</name>
    <name type="synonym">Freshwater snail</name>
    <dbReference type="NCBI Taxonomy" id="6526"/>
    <lineage>
        <taxon>Eukaryota</taxon>
        <taxon>Metazoa</taxon>
        <taxon>Spiralia</taxon>
        <taxon>Lophotrochozoa</taxon>
        <taxon>Mollusca</taxon>
        <taxon>Gastropoda</taxon>
        <taxon>Heterobranchia</taxon>
        <taxon>Euthyneura</taxon>
        <taxon>Panpulmonata</taxon>
        <taxon>Hygrophila</taxon>
        <taxon>Lymnaeoidea</taxon>
        <taxon>Planorbidae</taxon>
        <taxon>Biomphalaria</taxon>
    </lineage>
</organism>
<evidence type="ECO:0000313" key="4">
    <source>
        <dbReference type="Proteomes" id="UP001165740"/>
    </source>
</evidence>
<dbReference type="OMA" id="DISAPCP"/>
<accession>A0A9W3AYB9</accession>
<protein>
    <submittedName>
        <fullName evidence="5">Uncharacterized protein LOC106064788 isoform X1</fullName>
    </submittedName>
</protein>
<dbReference type="GeneID" id="106064788"/>
<proteinExistence type="predicted"/>
<sequence>MHRIVPVIVGFTRNRQITKLALNNTRCLQCALSHSTSSLASFKFSTCPTSKDFIGSKKNIHLKNVVIIRSCCGGAKPNPLNLSEDSCPQGVQGDDCTTFKLWLDNCQRYGLANCNDQLQGIQTGRKTLAEVLAEQEKMIAQIAEQYRAFHSQEVGQDGTPLPDSMSDRDSIQGCQENVSAFPQVDTPCPQGVQGSDCARFKLWLENCHRFGFSNCSEQFQGYKEGKKTLAQIFEEQDKMIREAAAAVASKNKNNTRSYSTLSGPDKSKGETSTGKEPETDQLTQGQKLKRAVKEYGSTVIVFHVSISLMSLGFFYLLVSSGIDVVGILKSMGVGGTLLDNKLAAGTGTFVIAYAVHKVFAPVRIATTLTATPFIVRYLRRIGVLKVPSQKKS</sequence>
<keyword evidence="2" id="KW-1133">Transmembrane helix</keyword>
<dbReference type="Proteomes" id="UP001165740">
    <property type="component" value="Chromosome 7"/>
</dbReference>
<evidence type="ECO:0000256" key="1">
    <source>
        <dbReference type="SAM" id="MobiDB-lite"/>
    </source>
</evidence>
<dbReference type="PANTHER" id="PTHR21377:SF0">
    <property type="entry name" value="PROTEIN FAM210B, MITOCHONDRIAL"/>
    <property type="match status" value="1"/>
</dbReference>
<dbReference type="AlphaFoldDB" id="A0A9W3AYB9"/>
<evidence type="ECO:0000259" key="3">
    <source>
        <dbReference type="Pfam" id="PF06916"/>
    </source>
</evidence>
<dbReference type="RefSeq" id="XP_055892194.1">
    <property type="nucleotide sequence ID" value="XM_056036219.1"/>
</dbReference>
<dbReference type="InterPro" id="IPR009688">
    <property type="entry name" value="FAM210A/B-like_dom"/>
</dbReference>
<dbReference type="OrthoDB" id="426386at2759"/>
<keyword evidence="2" id="KW-0472">Membrane</keyword>
<evidence type="ECO:0000256" key="2">
    <source>
        <dbReference type="SAM" id="Phobius"/>
    </source>
</evidence>
<keyword evidence="2" id="KW-0812">Transmembrane</keyword>
<feature type="compositionally biased region" description="Basic and acidic residues" evidence="1">
    <location>
        <begin position="265"/>
        <end position="278"/>
    </location>
</feature>
<name>A0A9W3AYB9_BIOGL</name>
<keyword evidence="4" id="KW-1185">Reference proteome</keyword>
<dbReference type="InterPro" id="IPR045866">
    <property type="entry name" value="FAM210A/B-like"/>
</dbReference>
<feature type="domain" description="DUF1279" evidence="3">
    <location>
        <begin position="286"/>
        <end position="373"/>
    </location>
</feature>
<feature type="transmembrane region" description="Helical" evidence="2">
    <location>
        <begin position="295"/>
        <end position="318"/>
    </location>
</feature>
<feature type="region of interest" description="Disordered" evidence="1">
    <location>
        <begin position="254"/>
        <end position="285"/>
    </location>
</feature>
<dbReference type="PANTHER" id="PTHR21377">
    <property type="entry name" value="PROTEIN FAM210B, MITOCHONDRIAL"/>
    <property type="match status" value="1"/>
</dbReference>